<evidence type="ECO:0000313" key="2">
    <source>
        <dbReference type="Proteomes" id="UP000251485"/>
    </source>
</evidence>
<dbReference type="Proteomes" id="UP000251485">
    <property type="component" value="Unassembled WGS sequence"/>
</dbReference>
<accession>A0A2X2BXI5</accession>
<gene>
    <name evidence="1" type="ORF">NCTC10975_03442</name>
</gene>
<proteinExistence type="predicted"/>
<evidence type="ECO:0000313" key="1">
    <source>
        <dbReference type="EMBL" id="SPY99663.1"/>
    </source>
</evidence>
<dbReference type="AlphaFoldDB" id="A0A2X2BXI5"/>
<dbReference type="EMBL" id="UAUE01000025">
    <property type="protein sequence ID" value="SPY99663.1"/>
    <property type="molecule type" value="Genomic_DNA"/>
</dbReference>
<dbReference type="InterPro" id="IPR008966">
    <property type="entry name" value="Adhesion_dom_sf"/>
</dbReference>
<dbReference type="SUPFAM" id="SSF49401">
    <property type="entry name" value="Bacterial adhesins"/>
    <property type="match status" value="1"/>
</dbReference>
<sequence length="57" mass="6222">MGFEFGKPTDVLSRIVNKIGDNTLTFKALAKVVDPSKDVVEGTFSAISNFRITYGII</sequence>
<name>A0A2X2BXI5_PROMI</name>
<organism evidence="1 2">
    <name type="scientific">Proteus mirabilis</name>
    <dbReference type="NCBI Taxonomy" id="584"/>
    <lineage>
        <taxon>Bacteria</taxon>
        <taxon>Pseudomonadati</taxon>
        <taxon>Pseudomonadota</taxon>
        <taxon>Gammaproteobacteria</taxon>
        <taxon>Enterobacterales</taxon>
        <taxon>Morganellaceae</taxon>
        <taxon>Proteus</taxon>
    </lineage>
</organism>
<protein>
    <submittedName>
        <fullName evidence="1">Fimbrial subunit</fullName>
    </submittedName>
</protein>
<reference evidence="1 2" key="1">
    <citation type="submission" date="2018-06" db="EMBL/GenBank/DDBJ databases">
        <authorList>
            <consortium name="Pathogen Informatics"/>
            <person name="Doyle S."/>
        </authorList>
    </citation>
    <scope>NUCLEOTIDE SEQUENCE [LARGE SCALE GENOMIC DNA]</scope>
    <source>
        <strain evidence="1 2">NCTC10975</strain>
    </source>
</reference>